<dbReference type="EMBL" id="FOSL01000005">
    <property type="protein sequence ID" value="SFK35517.1"/>
    <property type="molecule type" value="Genomic_DNA"/>
</dbReference>
<feature type="chain" id="PRO_5009302439" description="Avidin family protein" evidence="1">
    <location>
        <begin position="21"/>
        <end position="118"/>
    </location>
</feature>
<evidence type="ECO:0000313" key="3">
    <source>
        <dbReference type="Proteomes" id="UP000323300"/>
    </source>
</evidence>
<proteinExistence type="predicted"/>
<gene>
    <name evidence="2" type="ORF">SAMN04488498_105179</name>
</gene>
<evidence type="ECO:0000313" key="2">
    <source>
        <dbReference type="EMBL" id="SFK35517.1"/>
    </source>
</evidence>
<evidence type="ECO:0000256" key="1">
    <source>
        <dbReference type="SAM" id="SignalP"/>
    </source>
</evidence>
<dbReference type="Proteomes" id="UP000323300">
    <property type="component" value="Unassembled WGS sequence"/>
</dbReference>
<reference evidence="2 3" key="1">
    <citation type="submission" date="2016-10" db="EMBL/GenBank/DDBJ databases">
        <authorList>
            <person name="Varghese N."/>
            <person name="Submissions S."/>
        </authorList>
    </citation>
    <scope>NUCLEOTIDE SEQUENCE [LARGE SCALE GENOMIC DNA]</scope>
    <source>
        <strain evidence="2 3">DSM 21822</strain>
    </source>
</reference>
<dbReference type="AlphaFoldDB" id="A0A1I3YUE0"/>
<name>A0A1I3YUE0_9HYPH</name>
<accession>A0A1I3YUE0</accession>
<keyword evidence="1" id="KW-0732">Signal</keyword>
<feature type="signal peptide" evidence="1">
    <location>
        <begin position="1"/>
        <end position="20"/>
    </location>
</feature>
<keyword evidence="3" id="KW-1185">Reference proteome</keyword>
<evidence type="ECO:0008006" key="4">
    <source>
        <dbReference type="Google" id="ProtNLM"/>
    </source>
</evidence>
<protein>
    <recommendedName>
        <fullName evidence="4">Avidin family protein</fullName>
    </recommendedName>
</protein>
<dbReference type="RefSeq" id="WP_149760205.1">
    <property type="nucleotide sequence ID" value="NZ_BSPE01000056.1"/>
</dbReference>
<sequence length="118" mass="12038">MRRLPAVAFIVLCLAAPASAQSIGGMYSVEGTNLDGSNYSGTAEIKLTSDTTCTIHWVTGGTTSEGICSRNGNAFAAAYVLGDVFGLVVYKVGADGSLDGLWTIAGKDGSGTEVLTPQ</sequence>
<organism evidence="2 3">
    <name type="scientific">Neomesorhizobium albiziae</name>
    <dbReference type="NCBI Taxonomy" id="335020"/>
    <lineage>
        <taxon>Bacteria</taxon>
        <taxon>Pseudomonadati</taxon>
        <taxon>Pseudomonadota</taxon>
        <taxon>Alphaproteobacteria</taxon>
        <taxon>Hyphomicrobiales</taxon>
        <taxon>Phyllobacteriaceae</taxon>
        <taxon>Neomesorhizobium</taxon>
    </lineage>
</organism>
<dbReference type="OrthoDB" id="9810038at2"/>